<sequence>MMTFWQYLCENPVFFFACVIFGAVFGIITSFFEGYNFKERMGHIGISTLIWLVIMFPMLSWADYSDYKKHYQTCEKPVAKRAGYIFSEKRCWKPTNTYVKVNETTKTKQELLDVK</sequence>
<dbReference type="OrthoDB" id="243at1914850"/>
<keyword evidence="1" id="KW-0472">Membrane</keyword>
<keyword evidence="1" id="KW-1133">Transmembrane helix</keyword>
<dbReference type="GeneID" id="18562890"/>
<evidence type="ECO:0000313" key="3">
    <source>
        <dbReference type="Proteomes" id="UP000011829"/>
    </source>
</evidence>
<keyword evidence="1" id="KW-0812">Transmembrane</keyword>
<dbReference type="Proteomes" id="UP000011829">
    <property type="component" value="Segment"/>
</dbReference>
<feature type="transmembrane region" description="Helical" evidence="1">
    <location>
        <begin position="44"/>
        <end position="62"/>
    </location>
</feature>
<dbReference type="EMBL" id="JQ691611">
    <property type="protein sequence ID" value="AFH20932.1"/>
    <property type="molecule type" value="Genomic_DNA"/>
</dbReference>
<proteinExistence type="predicted"/>
<name>M1F185_9CAUD</name>
<organism evidence="2 3">
    <name type="scientific">Cronobacter phage CR9</name>
    <dbReference type="NCBI Taxonomy" id="1162290"/>
    <lineage>
        <taxon>Viruses</taxon>
        <taxon>Duplodnaviria</taxon>
        <taxon>Heunggongvirae</taxon>
        <taxon>Uroviricota</taxon>
        <taxon>Caudoviricetes</taxon>
        <taxon>Vequintavirinae</taxon>
        <taxon>Certrevirus</taxon>
        <taxon>Certrevirus CR9</taxon>
    </lineage>
</organism>
<dbReference type="RefSeq" id="YP_009015010.1">
    <property type="nucleotide sequence ID" value="NC_023717.1"/>
</dbReference>
<protein>
    <submittedName>
        <fullName evidence="2">Uncharacterized protein</fullName>
    </submittedName>
</protein>
<reference evidence="2 3" key="1">
    <citation type="submission" date="2012-02" db="EMBL/GenBank/DDBJ databases">
        <title>Complete Genome Sequence of Cronobacter sakazakii Bacteriophage CR9.</title>
        <authorList>
            <person name="Shin H."/>
            <person name="Lee J.-H."/>
            <person name="Kim Y."/>
            <person name="Ryu S."/>
        </authorList>
    </citation>
    <scope>NUCLEOTIDE SEQUENCE [LARGE SCALE GENOMIC DNA]</scope>
</reference>
<feature type="transmembrane region" description="Helical" evidence="1">
    <location>
        <begin position="12"/>
        <end position="32"/>
    </location>
</feature>
<evidence type="ECO:0000256" key="1">
    <source>
        <dbReference type="SAM" id="Phobius"/>
    </source>
</evidence>
<dbReference type="KEGG" id="vg:18562890"/>
<evidence type="ECO:0000313" key="2">
    <source>
        <dbReference type="EMBL" id="AFH20932.1"/>
    </source>
</evidence>
<accession>M1F185</accession>
<keyword evidence="3" id="KW-1185">Reference proteome</keyword>
<gene>
    <name evidence="2" type="ORF">CR9_048</name>
</gene>